<evidence type="ECO:0000313" key="4">
    <source>
        <dbReference type="Proteomes" id="UP000605992"/>
    </source>
</evidence>
<reference evidence="3" key="1">
    <citation type="submission" date="2021-01" db="EMBL/GenBank/DDBJ databases">
        <title>Whole genome shotgun sequence of Planotetraspora thailandica NBRC 104271.</title>
        <authorList>
            <person name="Komaki H."/>
            <person name="Tamura T."/>
        </authorList>
    </citation>
    <scope>NUCLEOTIDE SEQUENCE</scope>
    <source>
        <strain evidence="3">NBRC 104271</strain>
    </source>
</reference>
<feature type="chain" id="PRO_5035255098" evidence="2">
    <location>
        <begin position="38"/>
        <end position="227"/>
    </location>
</feature>
<feature type="compositionally biased region" description="Pro residues" evidence="1">
    <location>
        <begin position="151"/>
        <end position="163"/>
    </location>
</feature>
<comment type="caution">
    <text evidence="3">The sequence shown here is derived from an EMBL/GenBank/DDBJ whole genome shotgun (WGS) entry which is preliminary data.</text>
</comment>
<organism evidence="3 4">
    <name type="scientific">Planotetraspora thailandica</name>
    <dbReference type="NCBI Taxonomy" id="487172"/>
    <lineage>
        <taxon>Bacteria</taxon>
        <taxon>Bacillati</taxon>
        <taxon>Actinomycetota</taxon>
        <taxon>Actinomycetes</taxon>
        <taxon>Streptosporangiales</taxon>
        <taxon>Streptosporangiaceae</taxon>
        <taxon>Planotetraspora</taxon>
    </lineage>
</organism>
<proteinExistence type="predicted"/>
<dbReference type="Proteomes" id="UP000605992">
    <property type="component" value="Unassembled WGS sequence"/>
</dbReference>
<gene>
    <name evidence="3" type="ORF">Pth03_46850</name>
</gene>
<evidence type="ECO:0000256" key="2">
    <source>
        <dbReference type="SAM" id="SignalP"/>
    </source>
</evidence>
<dbReference type="EMBL" id="BOOR01000034">
    <property type="protein sequence ID" value="GII56296.1"/>
    <property type="molecule type" value="Genomic_DNA"/>
</dbReference>
<feature type="signal peptide" evidence="2">
    <location>
        <begin position="1"/>
        <end position="37"/>
    </location>
</feature>
<evidence type="ECO:0000313" key="3">
    <source>
        <dbReference type="EMBL" id="GII56296.1"/>
    </source>
</evidence>
<name>A0A8J3V7E2_9ACTN</name>
<evidence type="ECO:0000256" key="1">
    <source>
        <dbReference type="SAM" id="MobiDB-lite"/>
    </source>
</evidence>
<dbReference type="PRINTS" id="PR01217">
    <property type="entry name" value="PRICHEXTENSN"/>
</dbReference>
<feature type="region of interest" description="Disordered" evidence="1">
    <location>
        <begin position="145"/>
        <end position="227"/>
    </location>
</feature>
<dbReference type="AlphaFoldDB" id="A0A8J3V7E2"/>
<feature type="compositionally biased region" description="Low complexity" evidence="1">
    <location>
        <begin position="205"/>
        <end position="214"/>
    </location>
</feature>
<protein>
    <submittedName>
        <fullName evidence="3">Uncharacterized protein</fullName>
    </submittedName>
</protein>
<keyword evidence="2" id="KW-0732">Signal</keyword>
<feature type="compositionally biased region" description="Pro residues" evidence="1">
    <location>
        <begin position="175"/>
        <end position="204"/>
    </location>
</feature>
<dbReference type="RefSeq" id="WP_203946438.1">
    <property type="nucleotide sequence ID" value="NZ_BOOR01000034.1"/>
</dbReference>
<keyword evidence="4" id="KW-1185">Reference proteome</keyword>
<sequence>MLTTKSRKFTARAFAATLLTASAFFAFTGLNSAPASATTGHSGHSQHGDNGTVKIHGATTSEHNQCDQAKVCTFYVVGWNFDAKQQVSWSIVSLSDNKEVLHGTLTLDQSGHGRTEDLSLPDGRYKLTWSFQGQNGSGKYKVFTVDCPNQPTTPPTTPKPTPSETPTTPAETPTTPAPTPSETPTTPAPTPSETPSTPATPTPTPTASTPGEAPAPTPVASDLAVTG</sequence>
<feature type="compositionally biased region" description="Low complexity" evidence="1">
    <location>
        <begin position="164"/>
        <end position="174"/>
    </location>
</feature>
<accession>A0A8J3V7E2</accession>